<proteinExistence type="predicted"/>
<organism evidence="2 3">
    <name type="scientific">Rhizopus azygosporus</name>
    <name type="common">Rhizopus microsporus var. azygosporus</name>
    <dbReference type="NCBI Taxonomy" id="86630"/>
    <lineage>
        <taxon>Eukaryota</taxon>
        <taxon>Fungi</taxon>
        <taxon>Fungi incertae sedis</taxon>
        <taxon>Mucoromycota</taxon>
        <taxon>Mucoromycotina</taxon>
        <taxon>Mucoromycetes</taxon>
        <taxon>Mucorales</taxon>
        <taxon>Mucorineae</taxon>
        <taxon>Rhizopodaceae</taxon>
        <taxon>Rhizopus</taxon>
    </lineage>
</organism>
<dbReference type="AlphaFoldDB" id="A0A367JI32"/>
<dbReference type="EMBL" id="PJQL01001270">
    <property type="protein sequence ID" value="RCH89545.1"/>
    <property type="molecule type" value="Genomic_DNA"/>
</dbReference>
<evidence type="ECO:0000256" key="1">
    <source>
        <dbReference type="SAM" id="MobiDB-lite"/>
    </source>
</evidence>
<protein>
    <submittedName>
        <fullName evidence="2">Uncharacterized protein</fullName>
    </submittedName>
</protein>
<accession>A0A367JI32</accession>
<evidence type="ECO:0000313" key="3">
    <source>
        <dbReference type="Proteomes" id="UP000252139"/>
    </source>
</evidence>
<keyword evidence="3" id="KW-1185">Reference proteome</keyword>
<gene>
    <name evidence="2" type="ORF">CU097_009316</name>
</gene>
<dbReference type="OrthoDB" id="2227940at2759"/>
<reference evidence="2 3" key="1">
    <citation type="journal article" date="2018" name="G3 (Bethesda)">
        <title>Phylogenetic and Phylogenomic Definition of Rhizopus Species.</title>
        <authorList>
            <person name="Gryganskyi A.P."/>
            <person name="Golan J."/>
            <person name="Dolatabadi S."/>
            <person name="Mondo S."/>
            <person name="Robb S."/>
            <person name="Idnurm A."/>
            <person name="Muszewska A."/>
            <person name="Steczkiewicz K."/>
            <person name="Masonjones S."/>
            <person name="Liao H.L."/>
            <person name="Gajdeczka M.T."/>
            <person name="Anike F."/>
            <person name="Vuek A."/>
            <person name="Anishchenko I.M."/>
            <person name="Voigt K."/>
            <person name="de Hoog G.S."/>
            <person name="Smith M.E."/>
            <person name="Heitman J."/>
            <person name="Vilgalys R."/>
            <person name="Stajich J.E."/>
        </authorList>
    </citation>
    <scope>NUCLEOTIDE SEQUENCE [LARGE SCALE GENOMIC DNA]</scope>
    <source>
        <strain evidence="2 3">CBS 357.93</strain>
    </source>
</reference>
<comment type="caution">
    <text evidence="2">The sequence shown here is derived from an EMBL/GenBank/DDBJ whole genome shotgun (WGS) entry which is preliminary data.</text>
</comment>
<dbReference type="Proteomes" id="UP000252139">
    <property type="component" value="Unassembled WGS sequence"/>
</dbReference>
<feature type="region of interest" description="Disordered" evidence="1">
    <location>
        <begin position="332"/>
        <end position="410"/>
    </location>
</feature>
<sequence length="476" mass="54379">MSSFDTAVVLLGPIFLKQGSQFEGDYTLSNLIFFNEQSDQTDMIDVIFNLEVIISTSAINFFMIERKSWQVATTDTDGRLNRFLNEVFGVDDECPEESAKAAIFKVEMNDVHSNNHKYFMVYSEIKDECSYLYAVPITDTKYMRSTYGLTGDLIYKELSYTIDKQMNNQSQKGAQKVLQKERRQEKIINEIIQLDDGSISDDENDLATKLDVLNNLNMEEVEVGGLEITRVLSPAFEEHIKDDKVSSANTNLNDDWNMTKLIPKDLLSREDTTTSQICQQEETDGGGGGSDGDRPIQKPLKSKRERLLDHLFNEDGEDDPEFDFSVQTDWTTQYSKSRGSSRRGSEDFEGPMLTDLLNMKRSREEVEQRGLPSKKQKINTASELQPRPLAATSSSTPMPTPKPSTPKPTEDKRYKIKKMVKDALGANFSVERYTLIYQSIKHHFQDKLEMADHVRLRSIIQSHVAFHEYIDTLNKI</sequence>
<evidence type="ECO:0000313" key="2">
    <source>
        <dbReference type="EMBL" id="RCH89545.1"/>
    </source>
</evidence>
<name>A0A367JI32_RHIAZ</name>